<dbReference type="KEGG" id="psoj:PHYSODRAFT_508501"/>
<feature type="transmembrane region" description="Helical" evidence="2">
    <location>
        <begin position="403"/>
        <end position="420"/>
    </location>
</feature>
<name>G4ZPW3_PHYSP</name>
<keyword evidence="2" id="KW-0812">Transmembrane</keyword>
<reference evidence="3 4" key="1">
    <citation type="journal article" date="2006" name="Science">
        <title>Phytophthora genome sequences uncover evolutionary origins and mechanisms of pathogenesis.</title>
        <authorList>
            <person name="Tyler B.M."/>
            <person name="Tripathy S."/>
            <person name="Zhang X."/>
            <person name="Dehal P."/>
            <person name="Jiang R.H."/>
            <person name="Aerts A."/>
            <person name="Arredondo F.D."/>
            <person name="Baxter L."/>
            <person name="Bensasson D."/>
            <person name="Beynon J.L."/>
            <person name="Chapman J."/>
            <person name="Damasceno C.M."/>
            <person name="Dorrance A.E."/>
            <person name="Dou D."/>
            <person name="Dickerman A.W."/>
            <person name="Dubchak I.L."/>
            <person name="Garbelotto M."/>
            <person name="Gijzen M."/>
            <person name="Gordon S.G."/>
            <person name="Govers F."/>
            <person name="Grunwald N.J."/>
            <person name="Huang W."/>
            <person name="Ivors K.L."/>
            <person name="Jones R.W."/>
            <person name="Kamoun S."/>
            <person name="Krampis K."/>
            <person name="Lamour K.H."/>
            <person name="Lee M.K."/>
            <person name="McDonald W.H."/>
            <person name="Medina M."/>
            <person name="Meijer H.J."/>
            <person name="Nordberg E.K."/>
            <person name="Maclean D.J."/>
            <person name="Ospina-Giraldo M.D."/>
            <person name="Morris P.F."/>
            <person name="Phuntumart V."/>
            <person name="Putnam N.H."/>
            <person name="Rash S."/>
            <person name="Rose J.K."/>
            <person name="Sakihama Y."/>
            <person name="Salamov A.A."/>
            <person name="Savidor A."/>
            <person name="Scheuring C.F."/>
            <person name="Smith B.M."/>
            <person name="Sobral B.W."/>
            <person name="Terry A."/>
            <person name="Torto-Alalibo T.A."/>
            <person name="Win J."/>
            <person name="Xu Z."/>
            <person name="Zhang H."/>
            <person name="Grigoriev I.V."/>
            <person name="Rokhsar D.S."/>
            <person name="Boore J.L."/>
        </authorList>
    </citation>
    <scope>NUCLEOTIDE SEQUENCE [LARGE SCALE GENOMIC DNA]</scope>
    <source>
        <strain evidence="3 4">P6497</strain>
    </source>
</reference>
<feature type="transmembrane region" description="Helical" evidence="2">
    <location>
        <begin position="187"/>
        <end position="208"/>
    </location>
</feature>
<feature type="transmembrane region" description="Helical" evidence="2">
    <location>
        <begin position="244"/>
        <end position="260"/>
    </location>
</feature>
<gene>
    <name evidence="3" type="ORF">PHYSODRAFT_508501</name>
</gene>
<feature type="transmembrane region" description="Helical" evidence="2">
    <location>
        <begin position="564"/>
        <end position="579"/>
    </location>
</feature>
<keyword evidence="2" id="KW-0472">Membrane</keyword>
<feature type="transmembrane region" description="Helical" evidence="2">
    <location>
        <begin position="440"/>
        <end position="461"/>
    </location>
</feature>
<dbReference type="EMBL" id="JH159155">
    <property type="protein sequence ID" value="EGZ16367.1"/>
    <property type="molecule type" value="Genomic_DNA"/>
</dbReference>
<feature type="transmembrane region" description="Helical" evidence="2">
    <location>
        <begin position="586"/>
        <end position="605"/>
    </location>
</feature>
<feature type="transmembrane region" description="Helical" evidence="2">
    <location>
        <begin position="215"/>
        <end position="232"/>
    </location>
</feature>
<evidence type="ECO:0000256" key="1">
    <source>
        <dbReference type="SAM" id="MobiDB-lite"/>
    </source>
</evidence>
<dbReference type="Proteomes" id="UP000002640">
    <property type="component" value="Unassembled WGS sequence"/>
</dbReference>
<evidence type="ECO:0008006" key="5">
    <source>
        <dbReference type="Google" id="ProtNLM"/>
    </source>
</evidence>
<feature type="transmembrane region" description="Helical" evidence="2">
    <location>
        <begin position="150"/>
        <end position="167"/>
    </location>
</feature>
<organism evidence="3 4">
    <name type="scientific">Phytophthora sojae (strain P6497)</name>
    <name type="common">Soybean stem and root rot agent</name>
    <name type="synonym">Phytophthora megasperma f. sp. glycines</name>
    <dbReference type="NCBI Taxonomy" id="1094619"/>
    <lineage>
        <taxon>Eukaryota</taxon>
        <taxon>Sar</taxon>
        <taxon>Stramenopiles</taxon>
        <taxon>Oomycota</taxon>
        <taxon>Peronosporomycetes</taxon>
        <taxon>Peronosporales</taxon>
        <taxon>Peronosporaceae</taxon>
        <taxon>Phytophthora</taxon>
    </lineage>
</organism>
<feature type="compositionally biased region" description="Low complexity" evidence="1">
    <location>
        <begin position="45"/>
        <end position="55"/>
    </location>
</feature>
<feature type="transmembrane region" description="Helical" evidence="2">
    <location>
        <begin position="299"/>
        <end position="318"/>
    </location>
</feature>
<sequence length="728" mass="82564">MATTAEQDRTYIMEERTSSFVELKNDTPKSKAGPRQSNHSRMSRSRQSASMSQRQSHARSRVHSHSSKPYTDEDANEVILRANAPPNYTGGFKDIMKQIKAKSYYTQQFQRIQQQTNMGRSLFFSNVAPTFYEANYLAIAQETSVNRVRACFGIGFVGLLALYMNEWRSNKWNYSATNGRSDADETTIMIMTFGIMLPALVIGILATFTSLGRKYLENITAVVFVVVATMMIAKKPVEKAKGPVIPLLILLIPIFGITRMRFVKSCCIGWSIFLGYGIVMASVRTHLPVPSSFDSYTDISYQAINYGITAIGGMVSQYRQELLRRRNFCLQLPFSGTMDADAVAEIKTDKFSKKTLMHRWSLKFRHPEVEECFYRYWYLIDPFPYENPNSGSLHQGVFRTIRFAIWTLLLNQLVLLLQDIKFLKVKKDGLVDDSDLTYALVLRFGVTVPLYFSAALFMYFMGKAFYARWVKEAEDAKNAALTRDSMVSVGLVVEAAQIKYATKDRVLDVLINKGGYVRSTQVFSSVVIACHVCCMGILLLAVSTGPNVDAYEKSHNTAPGQPKPVYYMGFLNAVLFAHRSGFRVRFIYATYTTFVVALGIIIAASSMSPDYYQQYAGYVCVIFLMGMMISHEEESLRRTFFVLKSIRTLEFEEWFSVVLRIQGWVKERFRKKLREVRSKGSKDMDEKVEPSAPLINTSAQMAMASKLGMYSQMFNILIAVVDVITSSL</sequence>
<keyword evidence="2" id="KW-1133">Transmembrane helix</keyword>
<feature type="region of interest" description="Disordered" evidence="1">
    <location>
        <begin position="1"/>
        <end position="76"/>
    </location>
</feature>
<protein>
    <recommendedName>
        <fullName evidence="5">Transmembrane protein</fullName>
    </recommendedName>
</protein>
<feature type="transmembrane region" description="Helical" evidence="2">
    <location>
        <begin position="522"/>
        <end position="544"/>
    </location>
</feature>
<keyword evidence="4" id="KW-1185">Reference proteome</keyword>
<accession>G4ZPW3</accession>
<evidence type="ECO:0000313" key="3">
    <source>
        <dbReference type="EMBL" id="EGZ16367.1"/>
    </source>
</evidence>
<dbReference type="RefSeq" id="XP_009530116.1">
    <property type="nucleotide sequence ID" value="XM_009531821.1"/>
</dbReference>
<evidence type="ECO:0000313" key="4">
    <source>
        <dbReference type="Proteomes" id="UP000002640"/>
    </source>
</evidence>
<feature type="compositionally biased region" description="Basic and acidic residues" evidence="1">
    <location>
        <begin position="1"/>
        <end position="29"/>
    </location>
</feature>
<dbReference type="GeneID" id="20658876"/>
<feature type="compositionally biased region" description="Basic residues" evidence="1">
    <location>
        <begin position="56"/>
        <end position="66"/>
    </location>
</feature>
<dbReference type="AlphaFoldDB" id="G4ZPW3"/>
<dbReference type="OMA" id="FTDISYQ"/>
<dbReference type="InParanoid" id="G4ZPW3"/>
<feature type="transmembrane region" description="Helical" evidence="2">
    <location>
        <begin position="611"/>
        <end position="629"/>
    </location>
</feature>
<proteinExistence type="predicted"/>
<evidence type="ECO:0000256" key="2">
    <source>
        <dbReference type="SAM" id="Phobius"/>
    </source>
</evidence>
<feature type="transmembrane region" description="Helical" evidence="2">
    <location>
        <begin position="267"/>
        <end position="287"/>
    </location>
</feature>